<feature type="domain" description="YHS" evidence="2">
    <location>
        <begin position="40"/>
        <end position="86"/>
    </location>
</feature>
<dbReference type="NCBIfam" id="NF041384">
    <property type="entry name" value="YHS_seleno_dom"/>
    <property type="match status" value="1"/>
</dbReference>
<organism evidence="3 4">
    <name type="scientific">Nibrella viscosa</name>
    <dbReference type="NCBI Taxonomy" id="1084524"/>
    <lineage>
        <taxon>Bacteria</taxon>
        <taxon>Pseudomonadati</taxon>
        <taxon>Bacteroidota</taxon>
        <taxon>Cytophagia</taxon>
        <taxon>Cytophagales</taxon>
        <taxon>Spirosomataceae</taxon>
        <taxon>Nibrella</taxon>
    </lineage>
</organism>
<keyword evidence="1" id="KW-0732">Signal</keyword>
<protein>
    <recommendedName>
        <fullName evidence="2">YHS domain-containing protein</fullName>
    </recommendedName>
</protein>
<dbReference type="Pfam" id="PF04945">
    <property type="entry name" value="YHS"/>
    <property type="match status" value="1"/>
</dbReference>
<accession>A0ABP8KGZ9</accession>
<dbReference type="RefSeq" id="WP_345267725.1">
    <property type="nucleotide sequence ID" value="NZ_BAABHB010000004.1"/>
</dbReference>
<dbReference type="EMBL" id="BAABHB010000004">
    <property type="protein sequence ID" value="GAA4406443.1"/>
    <property type="molecule type" value="Genomic_DNA"/>
</dbReference>
<dbReference type="Proteomes" id="UP001500936">
    <property type="component" value="Unassembled WGS sequence"/>
</dbReference>
<reference evidence="4" key="1">
    <citation type="journal article" date="2019" name="Int. J. Syst. Evol. Microbiol.">
        <title>The Global Catalogue of Microorganisms (GCM) 10K type strain sequencing project: providing services to taxonomists for standard genome sequencing and annotation.</title>
        <authorList>
            <consortium name="The Broad Institute Genomics Platform"/>
            <consortium name="The Broad Institute Genome Sequencing Center for Infectious Disease"/>
            <person name="Wu L."/>
            <person name="Ma J."/>
        </authorList>
    </citation>
    <scope>NUCLEOTIDE SEQUENCE [LARGE SCALE GENOMIC DNA]</scope>
    <source>
        <strain evidence="4">JCM 17925</strain>
    </source>
</reference>
<sequence length="150" mass="17026">MKLTTLRLTLFFLFAVTTTFAQTSPVFAPEGKAIRGYDPVAYFTESKPVPGDANISYNYQGADWYFASETNRDAFKANPEKYAPQYGGYCAFGTSRGYKAPTEADAWTIVDGKLYLNYNTKVRTEWNKDQPGYIKKADTNWLTIKDKSFK</sequence>
<keyword evidence="4" id="KW-1185">Reference proteome</keyword>
<feature type="chain" id="PRO_5046886907" description="YHS domain-containing protein" evidence="1">
    <location>
        <begin position="22"/>
        <end position="150"/>
    </location>
</feature>
<name>A0ABP8KGZ9_9BACT</name>
<comment type="caution">
    <text evidence="3">The sequence shown here is derived from an EMBL/GenBank/DDBJ whole genome shotgun (WGS) entry which is preliminary data.</text>
</comment>
<evidence type="ECO:0000313" key="3">
    <source>
        <dbReference type="EMBL" id="GAA4406443.1"/>
    </source>
</evidence>
<feature type="signal peptide" evidence="1">
    <location>
        <begin position="1"/>
        <end position="21"/>
    </location>
</feature>
<dbReference type="InterPro" id="IPR007029">
    <property type="entry name" value="YHS_dom"/>
</dbReference>
<gene>
    <name evidence="3" type="ORF">GCM10023187_25890</name>
</gene>
<proteinExistence type="predicted"/>
<evidence type="ECO:0000313" key="4">
    <source>
        <dbReference type="Proteomes" id="UP001500936"/>
    </source>
</evidence>
<evidence type="ECO:0000256" key="1">
    <source>
        <dbReference type="SAM" id="SignalP"/>
    </source>
</evidence>
<evidence type="ECO:0000259" key="2">
    <source>
        <dbReference type="Pfam" id="PF04945"/>
    </source>
</evidence>